<accession>A0A0F9K1L7</accession>
<protein>
    <submittedName>
        <fullName evidence="1">Uncharacterized protein</fullName>
    </submittedName>
</protein>
<reference evidence="1" key="1">
    <citation type="journal article" date="2015" name="Nature">
        <title>Complex archaea that bridge the gap between prokaryotes and eukaryotes.</title>
        <authorList>
            <person name="Spang A."/>
            <person name="Saw J.H."/>
            <person name="Jorgensen S.L."/>
            <person name="Zaremba-Niedzwiedzka K."/>
            <person name="Martijn J."/>
            <person name="Lind A.E."/>
            <person name="van Eijk R."/>
            <person name="Schleper C."/>
            <person name="Guy L."/>
            <person name="Ettema T.J."/>
        </authorList>
    </citation>
    <scope>NUCLEOTIDE SEQUENCE</scope>
</reference>
<comment type="caution">
    <text evidence="1">The sequence shown here is derived from an EMBL/GenBank/DDBJ whole genome shotgun (WGS) entry which is preliminary data.</text>
</comment>
<sequence>MGKYNKLRTRVEQLELAIMGYREIYILPRDKNHLILRRADGTMVPAGENKGDFVTLGEALEAMGVFKEGGMRLTTKYHKELWGRIGKIEENMGELRKLVKKIGQVGQHE</sequence>
<dbReference type="AlphaFoldDB" id="A0A0F9K1L7"/>
<dbReference type="EMBL" id="LAZR01016301">
    <property type="protein sequence ID" value="KKM05098.1"/>
    <property type="molecule type" value="Genomic_DNA"/>
</dbReference>
<gene>
    <name evidence="1" type="ORF">LCGC14_1757510</name>
</gene>
<organism evidence="1">
    <name type="scientific">marine sediment metagenome</name>
    <dbReference type="NCBI Taxonomy" id="412755"/>
    <lineage>
        <taxon>unclassified sequences</taxon>
        <taxon>metagenomes</taxon>
        <taxon>ecological metagenomes</taxon>
    </lineage>
</organism>
<proteinExistence type="predicted"/>
<name>A0A0F9K1L7_9ZZZZ</name>
<evidence type="ECO:0000313" key="1">
    <source>
        <dbReference type="EMBL" id="KKM05098.1"/>
    </source>
</evidence>